<dbReference type="InterPro" id="IPR036291">
    <property type="entry name" value="NAD(P)-bd_dom_sf"/>
</dbReference>
<evidence type="ECO:0000256" key="2">
    <source>
        <dbReference type="ARBA" id="ARBA00023002"/>
    </source>
</evidence>
<dbReference type="InterPro" id="IPR002347">
    <property type="entry name" value="SDR_fam"/>
</dbReference>
<reference evidence="3" key="1">
    <citation type="submission" date="2023-02" db="EMBL/GenBank/DDBJ databases">
        <title>Genome of Flavobacteriaceae gen. nov. sp. strain F89.</title>
        <authorList>
            <person name="Wang Y."/>
        </authorList>
    </citation>
    <scope>NUCLEOTIDE SEQUENCE</scope>
    <source>
        <strain evidence="3">F89</strain>
    </source>
</reference>
<evidence type="ECO:0000313" key="3">
    <source>
        <dbReference type="EMBL" id="MCG2460253.1"/>
    </source>
</evidence>
<comment type="caution">
    <text evidence="3">The sequence shown here is derived from an EMBL/GenBank/DDBJ whole genome shotgun (WGS) entry which is preliminary data.</text>
</comment>
<dbReference type="PROSITE" id="PS00061">
    <property type="entry name" value="ADH_SHORT"/>
    <property type="match status" value="1"/>
</dbReference>
<accession>A0AAE3ESQ0</accession>
<dbReference type="EMBL" id="JAIRBC010000006">
    <property type="protein sequence ID" value="MCG2460253.1"/>
    <property type="molecule type" value="Genomic_DNA"/>
</dbReference>
<keyword evidence="4" id="KW-1185">Reference proteome</keyword>
<dbReference type="RefSeq" id="WP_317901395.1">
    <property type="nucleotide sequence ID" value="NZ_JAIRBC010000006.1"/>
</dbReference>
<dbReference type="Proteomes" id="UP001200642">
    <property type="component" value="Unassembled WGS sequence"/>
</dbReference>
<dbReference type="PANTHER" id="PTHR42760:SF115">
    <property type="entry name" value="3-OXOACYL-[ACYL-CARRIER-PROTEIN] REDUCTASE FABG"/>
    <property type="match status" value="1"/>
</dbReference>
<dbReference type="Pfam" id="PF13561">
    <property type="entry name" value="adh_short_C2"/>
    <property type="match status" value="1"/>
</dbReference>
<name>A0AAE3ESQ0_9FLAO</name>
<dbReference type="AlphaFoldDB" id="A0AAE3ESQ0"/>
<proteinExistence type="inferred from homology"/>
<organism evidence="3 4">
    <name type="scientific">Cerina litoralis</name>
    <dbReference type="NCBI Taxonomy" id="2874477"/>
    <lineage>
        <taxon>Bacteria</taxon>
        <taxon>Pseudomonadati</taxon>
        <taxon>Bacteroidota</taxon>
        <taxon>Flavobacteriia</taxon>
        <taxon>Flavobacteriales</taxon>
        <taxon>Flavobacteriaceae</taxon>
        <taxon>Cerina</taxon>
    </lineage>
</organism>
<dbReference type="PRINTS" id="PR00080">
    <property type="entry name" value="SDRFAMILY"/>
</dbReference>
<evidence type="ECO:0000256" key="1">
    <source>
        <dbReference type="ARBA" id="ARBA00006484"/>
    </source>
</evidence>
<dbReference type="InterPro" id="IPR020904">
    <property type="entry name" value="Sc_DH/Rdtase_CS"/>
</dbReference>
<protein>
    <submittedName>
        <fullName evidence="3">SDR family oxidoreductase</fullName>
    </submittedName>
</protein>
<dbReference type="PANTHER" id="PTHR42760">
    <property type="entry name" value="SHORT-CHAIN DEHYDROGENASES/REDUCTASES FAMILY MEMBER"/>
    <property type="match status" value="1"/>
</dbReference>
<dbReference type="SUPFAM" id="SSF51735">
    <property type="entry name" value="NAD(P)-binding Rossmann-fold domains"/>
    <property type="match status" value="1"/>
</dbReference>
<keyword evidence="2" id="KW-0560">Oxidoreductase</keyword>
<dbReference type="Gene3D" id="3.40.50.720">
    <property type="entry name" value="NAD(P)-binding Rossmann-like Domain"/>
    <property type="match status" value="1"/>
</dbReference>
<dbReference type="NCBIfam" id="NF006132">
    <property type="entry name" value="PRK08277.1"/>
    <property type="match status" value="1"/>
</dbReference>
<dbReference type="PRINTS" id="PR00081">
    <property type="entry name" value="GDHRDH"/>
</dbReference>
<evidence type="ECO:0000313" key="4">
    <source>
        <dbReference type="Proteomes" id="UP001200642"/>
    </source>
</evidence>
<sequence>MTDPIFDLNGKVAIITGASGALASSVAKSLARSKVTVALLTRNPDSITSLVDEIIGSGGNAIAVEADILNEKSLLGARDRILKLYGKIDILLNIAGGNLPGATVAPGQTIFDISIDDFNAVAKLNLNGTVIPSLIFGKVMADQKKGIIINYSSMAADRIITRVAGYSASKAAMENFTRWMAVEMATKFGDNIRVNAIAPGFFVGKQNKKLLINDDGSYTERGQTIIRNTPMGRFGEADELNGTIHFLCSEASRFITGVVIPVDGGFSAFSGV</sequence>
<comment type="similarity">
    <text evidence="1">Belongs to the short-chain dehydrogenases/reductases (SDR) family.</text>
</comment>
<dbReference type="GO" id="GO:0016616">
    <property type="term" value="F:oxidoreductase activity, acting on the CH-OH group of donors, NAD or NADP as acceptor"/>
    <property type="evidence" value="ECO:0007669"/>
    <property type="project" value="TreeGrafter"/>
</dbReference>
<gene>
    <name evidence="3" type="ORF">K8352_05795</name>
</gene>